<dbReference type="Pfam" id="PF13181">
    <property type="entry name" value="TPR_8"/>
    <property type="match status" value="1"/>
</dbReference>
<dbReference type="InterPro" id="IPR011990">
    <property type="entry name" value="TPR-like_helical_dom_sf"/>
</dbReference>
<dbReference type="SUPFAM" id="SSF48452">
    <property type="entry name" value="TPR-like"/>
    <property type="match status" value="1"/>
</dbReference>
<dbReference type="SMART" id="SM00028">
    <property type="entry name" value="TPR"/>
    <property type="match status" value="4"/>
</dbReference>
<dbReference type="Gene3D" id="1.25.40.10">
    <property type="entry name" value="Tetratricopeptide repeat domain"/>
    <property type="match status" value="2"/>
</dbReference>
<dbReference type="GO" id="GO:0060271">
    <property type="term" value="P:cilium assembly"/>
    <property type="evidence" value="ECO:0007669"/>
    <property type="project" value="TreeGrafter"/>
</dbReference>
<reference evidence="3" key="1">
    <citation type="journal article" date="2020" name="Nature">
        <title>Giant virus diversity and host interactions through global metagenomics.</title>
        <authorList>
            <person name="Schulz F."/>
            <person name="Roux S."/>
            <person name="Paez-Espino D."/>
            <person name="Jungbluth S."/>
            <person name="Walsh D.A."/>
            <person name="Denef V.J."/>
            <person name="McMahon K.D."/>
            <person name="Konstantinidis K.T."/>
            <person name="Eloe-Fadrosh E.A."/>
            <person name="Kyrpides N.C."/>
            <person name="Woyke T."/>
        </authorList>
    </citation>
    <scope>NUCLEOTIDE SEQUENCE</scope>
    <source>
        <strain evidence="3">GVMAG-S-1101164-67</strain>
    </source>
</reference>
<sequence length="507" mass="60626">MNIIEKLHNKTLEFVKNNDYENAVINYNKILDNIDNMKKKYLYELLNIYKTTNNHKEALVKCYLPLKLLMPNDYILINEIGICYFNLNQYDIALKYFNKIKVSTNLSDVYNNVGICYAKLKDYKNAEENFIYSNKMNNNYTSNLSLGEIYYYEKKYTKSIQYYNNIKNETTNNMNNKSYNSSFPYLANRQFLKGFELYEYRLMKNEINIQSGQKDRIEIPYLKYWNGIDKCTRLLIVYEQGIGDNIQFFRFIYELSEKYPYLKIDYFGRDVVNHLFIETENVKLIKTVMFFDNYNKMVYDHYIYIMSLPYVLKIKTISPNNLQYIKLSEDKLVEWKLKVDKLKKYKVGIVFNGLLSCFIEKNIPLTEFKQLCDLDIELICVHKKSDIDSELKNISFMDKLHLYDLDTQVPFEDTIHLLKNIDLLITVDTSIVHLAGVLGVKTWLLLGYSEWRWSNIESTTYWYDSVELIRTTKDEKELKNIMPRIKIKLQQVLDKHYNISNNIFIHC</sequence>
<protein>
    <submittedName>
        <fullName evidence="3">Uncharacterized protein</fullName>
    </submittedName>
</protein>
<keyword evidence="1" id="KW-0677">Repeat</keyword>
<accession>A0A6C0JZG4</accession>
<dbReference type="Gene3D" id="3.40.50.2000">
    <property type="entry name" value="Glycogen Phosphorylase B"/>
    <property type="match status" value="1"/>
</dbReference>
<dbReference type="GO" id="GO:0036064">
    <property type="term" value="C:ciliary basal body"/>
    <property type="evidence" value="ECO:0007669"/>
    <property type="project" value="TreeGrafter"/>
</dbReference>
<proteinExistence type="predicted"/>
<organism evidence="3">
    <name type="scientific">viral metagenome</name>
    <dbReference type="NCBI Taxonomy" id="1070528"/>
    <lineage>
        <taxon>unclassified sequences</taxon>
        <taxon>metagenomes</taxon>
        <taxon>organismal metagenomes</taxon>
    </lineage>
</organism>
<evidence type="ECO:0000256" key="1">
    <source>
        <dbReference type="ARBA" id="ARBA00022737"/>
    </source>
</evidence>
<dbReference type="PROSITE" id="PS50005">
    <property type="entry name" value="TPR"/>
    <property type="match status" value="1"/>
</dbReference>
<dbReference type="EMBL" id="MN740753">
    <property type="protein sequence ID" value="QHU10291.1"/>
    <property type="molecule type" value="Genomic_DNA"/>
</dbReference>
<dbReference type="GO" id="GO:0061512">
    <property type="term" value="P:protein localization to cilium"/>
    <property type="evidence" value="ECO:0007669"/>
    <property type="project" value="TreeGrafter"/>
</dbReference>
<dbReference type="AlphaFoldDB" id="A0A6C0JZG4"/>
<dbReference type="PANTHER" id="PTHR44186:SF1">
    <property type="entry name" value="BARDET-BIEDL SYNDROME 4 PROTEIN"/>
    <property type="match status" value="1"/>
</dbReference>
<dbReference type="PANTHER" id="PTHR44186">
    <property type="match status" value="1"/>
</dbReference>
<keyword evidence="2" id="KW-0802">TPR repeat</keyword>
<dbReference type="InterPro" id="IPR019734">
    <property type="entry name" value="TPR_rpt"/>
</dbReference>
<name>A0A6C0JZG4_9ZZZZ</name>
<evidence type="ECO:0000313" key="3">
    <source>
        <dbReference type="EMBL" id="QHU10291.1"/>
    </source>
</evidence>
<dbReference type="SUPFAM" id="SSF53756">
    <property type="entry name" value="UDP-Glycosyltransferase/glycogen phosphorylase"/>
    <property type="match status" value="1"/>
</dbReference>
<evidence type="ECO:0000256" key="2">
    <source>
        <dbReference type="ARBA" id="ARBA00022803"/>
    </source>
</evidence>